<evidence type="ECO:0000256" key="3">
    <source>
        <dbReference type="ARBA" id="ARBA00022692"/>
    </source>
</evidence>
<name>A0A656VQV5_SERMA</name>
<feature type="transmembrane region" description="Helical" evidence="6">
    <location>
        <begin position="354"/>
        <end position="376"/>
    </location>
</feature>
<dbReference type="Gene3D" id="1.20.1250.20">
    <property type="entry name" value="MFS general substrate transporter like domains"/>
    <property type="match status" value="2"/>
</dbReference>
<accession>A0A656VQV5</accession>
<feature type="transmembrane region" description="Helical" evidence="6">
    <location>
        <begin position="330"/>
        <end position="348"/>
    </location>
</feature>
<gene>
    <name evidence="7" type="ORF">AB868_00151</name>
    <name evidence="8" type="ORF">AN695_0205350</name>
</gene>
<dbReference type="GO" id="GO:0015535">
    <property type="term" value="F:fucose:proton symporter activity"/>
    <property type="evidence" value="ECO:0007669"/>
    <property type="project" value="InterPro"/>
</dbReference>
<feature type="transmembrane region" description="Helical" evidence="6">
    <location>
        <begin position="267"/>
        <end position="290"/>
    </location>
</feature>
<reference evidence="7 9" key="1">
    <citation type="submission" date="2015-06" db="EMBL/GenBank/DDBJ databases">
        <title>Draft Genome of Serratia marcescens Strain AH0650_Sm1.</title>
        <authorList>
            <person name="Wan Y."/>
            <person name="Gorrie C."/>
            <person name="Holt K."/>
        </authorList>
    </citation>
    <scope>NUCLEOTIDE SEQUENCE [LARGE SCALE GENOMIC DNA]</scope>
    <source>
        <strain evidence="7 9">AH0650_Sm1</strain>
    </source>
</reference>
<comment type="subcellular location">
    <subcellularLocation>
        <location evidence="1">Cell inner membrane</location>
        <topology evidence="1">Multi-pass membrane protein</topology>
    </subcellularLocation>
</comment>
<protein>
    <submittedName>
        <fullName evidence="8">L-fucose:H+ symporter permease</fullName>
    </submittedName>
    <submittedName>
        <fullName evidence="7">Major facilitator transporter</fullName>
    </submittedName>
</protein>
<feature type="transmembrane region" description="Helical" evidence="6">
    <location>
        <begin position="302"/>
        <end position="323"/>
    </location>
</feature>
<feature type="transmembrane region" description="Helical" evidence="6">
    <location>
        <begin position="31"/>
        <end position="50"/>
    </location>
</feature>
<dbReference type="InterPro" id="IPR005275">
    <property type="entry name" value="Lfuc_symporter_FucP"/>
</dbReference>
<feature type="transmembrane region" description="Helical" evidence="6">
    <location>
        <begin position="98"/>
        <end position="115"/>
    </location>
</feature>
<dbReference type="CDD" id="cd17394">
    <property type="entry name" value="MFS_FucP_like"/>
    <property type="match status" value="1"/>
</dbReference>
<dbReference type="AlphaFoldDB" id="A0A656VQV5"/>
<dbReference type="RefSeq" id="WP_049271155.1">
    <property type="nucleotide sequence ID" value="NZ_CADDTT010000023.1"/>
</dbReference>
<evidence type="ECO:0000256" key="1">
    <source>
        <dbReference type="ARBA" id="ARBA00004429"/>
    </source>
</evidence>
<proteinExistence type="predicted"/>
<evidence type="ECO:0000313" key="10">
    <source>
        <dbReference type="Proteomes" id="UP000050489"/>
    </source>
</evidence>
<dbReference type="GO" id="GO:0005886">
    <property type="term" value="C:plasma membrane"/>
    <property type="evidence" value="ECO:0007669"/>
    <property type="project" value="UniProtKB-SubCell"/>
</dbReference>
<dbReference type="PANTHER" id="PTHR43702:SF11">
    <property type="entry name" value="L-FUCOSE-PROTON SYMPORTER"/>
    <property type="match status" value="1"/>
</dbReference>
<dbReference type="SUPFAM" id="SSF103473">
    <property type="entry name" value="MFS general substrate transporter"/>
    <property type="match status" value="1"/>
</dbReference>
<evidence type="ECO:0000313" key="7">
    <source>
        <dbReference type="EMBL" id="KMU54243.1"/>
    </source>
</evidence>
<feature type="transmembrane region" description="Helical" evidence="6">
    <location>
        <begin position="214"/>
        <end position="234"/>
    </location>
</feature>
<dbReference type="InterPro" id="IPR011701">
    <property type="entry name" value="MFS"/>
</dbReference>
<dbReference type="Proteomes" id="UP000050489">
    <property type="component" value="Unassembled WGS sequence"/>
</dbReference>
<reference evidence="8" key="3">
    <citation type="journal article" date="2017" name="PLoS ONE">
        <title>Genomic and phenotypic characterisation of fluoroquinolone resistance mechanisms in Enterobacteriaceae in Durban, South Africa.</title>
        <authorList>
            <person name="Osei Sekyere J."/>
            <person name="Amoako D.G."/>
        </authorList>
    </citation>
    <scope>NUCLEOTIDE SEQUENCE</scope>
    <source>
        <strain evidence="8">945174350</strain>
    </source>
</reference>
<feature type="transmembrane region" description="Helical" evidence="6">
    <location>
        <begin position="121"/>
        <end position="140"/>
    </location>
</feature>
<dbReference type="EMBL" id="LFJS01000001">
    <property type="protein sequence ID" value="KMU54243.1"/>
    <property type="molecule type" value="Genomic_DNA"/>
</dbReference>
<reference evidence="10" key="2">
    <citation type="submission" date="2016-04" db="EMBL/GenBank/DDBJ databases">
        <authorList>
            <person name="Osei Sekyere J."/>
            <person name="Sivertsen A."/>
            <person name="Pedersen A.T."/>
            <person name="Sundsfjord A."/>
        </authorList>
    </citation>
    <scope>NUCLEOTIDE SEQUENCE [LARGE SCALE GENOMIC DNA]</scope>
    <source>
        <strain evidence="10">945174350</strain>
    </source>
</reference>
<dbReference type="PANTHER" id="PTHR43702">
    <property type="entry name" value="L-FUCOSE-PROTON SYMPORTER"/>
    <property type="match status" value="1"/>
</dbReference>
<comment type="caution">
    <text evidence="7">The sequence shown here is derived from an EMBL/GenBank/DDBJ whole genome shotgun (WGS) entry which is preliminary data.</text>
</comment>
<organism evidence="7 9">
    <name type="scientific">Serratia marcescens</name>
    <dbReference type="NCBI Taxonomy" id="615"/>
    <lineage>
        <taxon>Bacteria</taxon>
        <taxon>Pseudomonadati</taxon>
        <taxon>Pseudomonadota</taxon>
        <taxon>Gammaproteobacteria</taxon>
        <taxon>Enterobacterales</taxon>
        <taxon>Yersiniaceae</taxon>
        <taxon>Serratia</taxon>
    </lineage>
</organism>
<dbReference type="Pfam" id="PF07690">
    <property type="entry name" value="MFS_1"/>
    <property type="match status" value="1"/>
</dbReference>
<keyword evidence="4 6" id="KW-1133">Transmembrane helix</keyword>
<dbReference type="InterPro" id="IPR036259">
    <property type="entry name" value="MFS_trans_sf"/>
</dbReference>
<evidence type="ECO:0000313" key="8">
    <source>
        <dbReference type="EMBL" id="OCO81233.1"/>
    </source>
</evidence>
<evidence type="ECO:0000313" key="9">
    <source>
        <dbReference type="Proteomes" id="UP000037482"/>
    </source>
</evidence>
<keyword evidence="2" id="KW-1003">Cell membrane</keyword>
<keyword evidence="5 6" id="KW-0472">Membrane</keyword>
<dbReference type="Proteomes" id="UP000037482">
    <property type="component" value="Unassembled WGS sequence"/>
</dbReference>
<keyword evidence="3 6" id="KW-0812">Transmembrane</keyword>
<feature type="transmembrane region" description="Helical" evidence="6">
    <location>
        <begin position="70"/>
        <end position="91"/>
    </location>
</feature>
<evidence type="ECO:0000256" key="2">
    <source>
        <dbReference type="ARBA" id="ARBA00022475"/>
    </source>
</evidence>
<evidence type="ECO:0000256" key="4">
    <source>
        <dbReference type="ARBA" id="ARBA00022989"/>
    </source>
</evidence>
<feature type="transmembrane region" description="Helical" evidence="6">
    <location>
        <begin position="421"/>
        <end position="439"/>
    </location>
</feature>
<sequence>MSDSLINKGDIAQHAAAESIDRSAYLPATPWLQLMLVCCLFALWGMAGNLNDILIAQFKKGFDLSDTQTALVQSIFFLGYFVMALPAAAVIKRYSYKVAIVIGLCLYALGCFLFIPAAQIMTYGAFLACLGVIATGLSFLETSANTYSSLLGPLETSTQRINFSQIFNSLGIIFGVLIGQQLVFGKNDPSHAELLQMPPAAAEAARTQMVSQVVTPYLIIGSVLIVLALIFVAVKFPACKTQRSHQGAGKPLMQSLKILLALPRFRLGVLSQFLYVGAQVGLWSFTIRFVQMIEQGATEHSATYWLLATLVCYSAGKVVTTALMKKFSPARLLGVFCSVCVLLLLLAVNIQSLLAVVAIMGVNFCMALCWPTNFGLTIKGLGEETQVAGSIVVMSIIGGAVVPLIMGIISDLNGGDMQIAFAVPLVCFAYVAFYGFYCARKGI</sequence>
<dbReference type="InterPro" id="IPR050375">
    <property type="entry name" value="MFS_TsgA-like"/>
</dbReference>
<dbReference type="EMBL" id="LJEX02000125">
    <property type="protein sequence ID" value="OCO81233.1"/>
    <property type="molecule type" value="Genomic_DNA"/>
</dbReference>
<evidence type="ECO:0000256" key="5">
    <source>
        <dbReference type="ARBA" id="ARBA00023136"/>
    </source>
</evidence>
<feature type="transmembrane region" description="Helical" evidence="6">
    <location>
        <begin position="388"/>
        <end position="409"/>
    </location>
</feature>
<feature type="transmembrane region" description="Helical" evidence="6">
    <location>
        <begin position="161"/>
        <end position="184"/>
    </location>
</feature>
<dbReference type="NCBIfam" id="TIGR00885">
    <property type="entry name" value="fucP"/>
    <property type="match status" value="1"/>
</dbReference>
<evidence type="ECO:0000256" key="6">
    <source>
        <dbReference type="SAM" id="Phobius"/>
    </source>
</evidence>